<accession>A0A0M4MJ10</accession>
<dbReference type="EMBL" id="CP012669">
    <property type="protein sequence ID" value="ALE17818.1"/>
    <property type="molecule type" value="Genomic_DNA"/>
</dbReference>
<organism evidence="1 2">
    <name type="scientific">Altererythrobacter epoxidivorans</name>
    <dbReference type="NCBI Taxonomy" id="361183"/>
    <lineage>
        <taxon>Bacteria</taxon>
        <taxon>Pseudomonadati</taxon>
        <taxon>Pseudomonadota</taxon>
        <taxon>Alphaproteobacteria</taxon>
        <taxon>Sphingomonadales</taxon>
        <taxon>Erythrobacteraceae</taxon>
        <taxon>Altererythrobacter</taxon>
    </lineage>
</organism>
<name>A0A0M4MJ10_9SPHN</name>
<gene>
    <name evidence="1" type="ORF">AMC99_02545</name>
</gene>
<protein>
    <submittedName>
        <fullName evidence="1">Transcription termination factor Rho</fullName>
    </submittedName>
</protein>
<reference evidence="1 2" key="1">
    <citation type="submission" date="2015-09" db="EMBL/GenBank/DDBJ databases">
        <title>Complete genome sequence of a benzo[a]pyrene-degrading bacterium Altererythrobacter epoxidivorans CGMCC 1.7731T.</title>
        <authorList>
            <person name="Li Z."/>
            <person name="Cheng H."/>
            <person name="Huo Y."/>
            <person name="Xu X."/>
        </authorList>
    </citation>
    <scope>NUCLEOTIDE SEQUENCE [LARGE SCALE GENOMIC DNA]</scope>
    <source>
        <strain evidence="1 2">CGMCC 1.7731</strain>
    </source>
</reference>
<dbReference type="KEGG" id="aep:AMC99_02545"/>
<evidence type="ECO:0000313" key="1">
    <source>
        <dbReference type="EMBL" id="ALE17818.1"/>
    </source>
</evidence>
<dbReference type="Proteomes" id="UP000057938">
    <property type="component" value="Chromosome"/>
</dbReference>
<evidence type="ECO:0000313" key="2">
    <source>
        <dbReference type="Proteomes" id="UP000057938"/>
    </source>
</evidence>
<dbReference type="PATRIC" id="fig|361183.4.peg.2499"/>
<keyword evidence="2" id="KW-1185">Reference proteome</keyword>
<sequence>MHILRFQLGWPASRELRLGRSRPSLLMERPGLEKADLAARDAKPEPVRWV</sequence>
<dbReference type="AlphaFoldDB" id="A0A0M4MJ10"/>
<proteinExistence type="predicted"/>